<dbReference type="EMBL" id="JACBKA010000009">
    <property type="protein sequence ID" value="NYA27366.1"/>
    <property type="molecule type" value="Genomic_DNA"/>
</dbReference>
<dbReference type="AlphaFoldDB" id="A0A852PIC2"/>
<evidence type="ECO:0000313" key="2">
    <source>
        <dbReference type="EMBL" id="NYA27366.1"/>
    </source>
</evidence>
<protein>
    <submittedName>
        <fullName evidence="2">Uncharacterized protein</fullName>
    </submittedName>
</protein>
<keyword evidence="1" id="KW-1133">Transmembrane helix</keyword>
<keyword evidence="1" id="KW-0472">Membrane</keyword>
<proteinExistence type="predicted"/>
<accession>A0A852PIC2</accession>
<evidence type="ECO:0000313" key="3">
    <source>
        <dbReference type="Proteomes" id="UP000590599"/>
    </source>
</evidence>
<comment type="caution">
    <text evidence="2">The sequence shown here is derived from an EMBL/GenBank/DDBJ whole genome shotgun (WGS) entry which is preliminary data.</text>
</comment>
<evidence type="ECO:0000256" key="1">
    <source>
        <dbReference type="SAM" id="Phobius"/>
    </source>
</evidence>
<gene>
    <name evidence="2" type="ORF">HZI69_05900</name>
</gene>
<feature type="transmembrane region" description="Helical" evidence="1">
    <location>
        <begin position="28"/>
        <end position="50"/>
    </location>
</feature>
<reference evidence="2 3" key="1">
    <citation type="submission" date="2020-07" db="EMBL/GenBank/DDBJ databases">
        <title>Genus Haemophilus, Bergeys manual.</title>
        <authorList>
            <person name="Noerskov-Lauritsen N."/>
        </authorList>
    </citation>
    <scope>NUCLEOTIDE SEQUENCE [LARGE SCALE GENOMIC DNA]</scope>
    <source>
        <strain evidence="2 3">CCUG30047</strain>
    </source>
</reference>
<name>A0A852PIC2_HAEHA</name>
<organism evidence="2 3">
    <name type="scientific">Haemophilus haemolyticus</name>
    <dbReference type="NCBI Taxonomy" id="726"/>
    <lineage>
        <taxon>Bacteria</taxon>
        <taxon>Pseudomonadati</taxon>
        <taxon>Pseudomonadota</taxon>
        <taxon>Gammaproteobacteria</taxon>
        <taxon>Pasteurellales</taxon>
        <taxon>Pasteurellaceae</taxon>
        <taxon>Haemophilus</taxon>
    </lineage>
</organism>
<dbReference type="RefSeq" id="WP_179227644.1">
    <property type="nucleotide sequence ID" value="NZ_JACBKA010000009.1"/>
</dbReference>
<sequence>MAKKSINKSVNNNRTRYGYSPCDNFTHIVINIITHAPSVAFSIFFLYATFSLSSEKIEVIFTNLFKKESTLHLYVIIGVMAIAWFIHVRLIRQLHSSNMRAAGVEKSRLQTKLAGRDLGSSDD</sequence>
<keyword evidence="1" id="KW-0812">Transmembrane</keyword>
<feature type="transmembrane region" description="Helical" evidence="1">
    <location>
        <begin position="70"/>
        <end position="91"/>
    </location>
</feature>
<dbReference type="Proteomes" id="UP000590599">
    <property type="component" value="Unassembled WGS sequence"/>
</dbReference>